<protein>
    <submittedName>
        <fullName evidence="1">Uncharacterized protein</fullName>
    </submittedName>
</protein>
<dbReference type="AlphaFoldDB" id="A0A319E7N1"/>
<dbReference type="EMBL" id="KZ826352">
    <property type="protein sequence ID" value="PYI06142.1"/>
    <property type="molecule type" value="Genomic_DNA"/>
</dbReference>
<gene>
    <name evidence="1" type="ORF">BO78DRAFT_430052</name>
</gene>
<sequence length="208" mass="22187">MNGTFQLDEDTFGSEARLHSIWFGDNVQSLTDTGLTNATALDLGSQGKRSDTMTVKSVSCVSEDELASKDYYLLTYAQQIYLTSFVCSYMLDITANFYGLVGMIATNVKCGASLQTTCNVAFTVAGAEAGVRIGPYMQEWCVTSFDDLFNYCIQEGGIEEVLLTASGAKFNVASFAVDTALSCPSGAACTTYVCAGQCNPGDALPTKK</sequence>
<evidence type="ECO:0000313" key="1">
    <source>
        <dbReference type="EMBL" id="PYI06142.1"/>
    </source>
</evidence>
<organism evidence="1 2">
    <name type="scientific">Aspergillus sclerotiicarbonarius (strain CBS 121057 / IBT 28362)</name>
    <dbReference type="NCBI Taxonomy" id="1448318"/>
    <lineage>
        <taxon>Eukaryota</taxon>
        <taxon>Fungi</taxon>
        <taxon>Dikarya</taxon>
        <taxon>Ascomycota</taxon>
        <taxon>Pezizomycotina</taxon>
        <taxon>Eurotiomycetes</taxon>
        <taxon>Eurotiomycetidae</taxon>
        <taxon>Eurotiales</taxon>
        <taxon>Aspergillaceae</taxon>
        <taxon>Aspergillus</taxon>
        <taxon>Aspergillus subgen. Circumdati</taxon>
    </lineage>
</organism>
<keyword evidence="2" id="KW-1185">Reference proteome</keyword>
<proteinExistence type="predicted"/>
<name>A0A319E7N1_ASPSB</name>
<reference evidence="1 2" key="1">
    <citation type="submission" date="2018-02" db="EMBL/GenBank/DDBJ databases">
        <title>The genomes of Aspergillus section Nigri reveals drivers in fungal speciation.</title>
        <authorList>
            <consortium name="DOE Joint Genome Institute"/>
            <person name="Vesth T.C."/>
            <person name="Nybo J."/>
            <person name="Theobald S."/>
            <person name="Brandl J."/>
            <person name="Frisvad J.C."/>
            <person name="Nielsen K.F."/>
            <person name="Lyhne E.K."/>
            <person name="Kogle M.E."/>
            <person name="Kuo A."/>
            <person name="Riley R."/>
            <person name="Clum A."/>
            <person name="Nolan M."/>
            <person name="Lipzen A."/>
            <person name="Salamov A."/>
            <person name="Henrissat B."/>
            <person name="Wiebenga A."/>
            <person name="De vries R.P."/>
            <person name="Grigoriev I.V."/>
            <person name="Mortensen U.H."/>
            <person name="Andersen M.R."/>
            <person name="Baker S.E."/>
        </authorList>
    </citation>
    <scope>NUCLEOTIDE SEQUENCE [LARGE SCALE GENOMIC DNA]</scope>
    <source>
        <strain evidence="1 2">CBS 121057</strain>
    </source>
</reference>
<dbReference type="Proteomes" id="UP000248423">
    <property type="component" value="Unassembled WGS sequence"/>
</dbReference>
<dbReference type="VEuPathDB" id="FungiDB:BO78DRAFT_430052"/>
<dbReference type="OrthoDB" id="10301960at2759"/>
<evidence type="ECO:0000313" key="2">
    <source>
        <dbReference type="Proteomes" id="UP000248423"/>
    </source>
</evidence>
<accession>A0A319E7N1</accession>